<protein>
    <submittedName>
        <fullName evidence="1">Rvt 1</fullName>
    </submittedName>
</protein>
<dbReference type="AlphaFoldDB" id="A0A224YYP9"/>
<dbReference type="EMBL" id="GFPF01011561">
    <property type="protein sequence ID" value="MAA22707.1"/>
    <property type="molecule type" value="Transcribed_RNA"/>
</dbReference>
<accession>A0A224YYP9</accession>
<reference evidence="1" key="1">
    <citation type="journal article" date="2017" name="Parasit. Vectors">
        <title>Sialotranscriptomics of Rhipicephalus zambeziensis reveals intricate expression profiles of secretory proteins and suggests tight temporal transcriptional regulation during blood-feeding.</title>
        <authorList>
            <person name="de Castro M.H."/>
            <person name="de Klerk D."/>
            <person name="Pienaar R."/>
            <person name="Rees D.J.G."/>
            <person name="Mans B.J."/>
        </authorList>
    </citation>
    <scope>NUCLEOTIDE SEQUENCE</scope>
    <source>
        <tissue evidence="1">Salivary glands</tissue>
    </source>
</reference>
<dbReference type="PANTHER" id="PTHR47027:SF20">
    <property type="entry name" value="REVERSE TRANSCRIPTASE-LIKE PROTEIN WITH RNA-DIRECTED DNA POLYMERASE DOMAIN"/>
    <property type="match status" value="1"/>
</dbReference>
<name>A0A224YYP9_9ACAR</name>
<sequence length="120" mass="13674">MSNSGGEFLLMITELDTESRRVGLKIKIKVMRNSLGREQRFAIGGETLEVVKEYVYLGQVVTAEPDHESEITRRIRMGWSTFGKHSHITNGSLPLSLKRKVHNSCILPVLTYEADNWRLT</sequence>
<organism evidence="1">
    <name type="scientific">Rhipicephalus zambeziensis</name>
    <dbReference type="NCBI Taxonomy" id="60191"/>
    <lineage>
        <taxon>Eukaryota</taxon>
        <taxon>Metazoa</taxon>
        <taxon>Ecdysozoa</taxon>
        <taxon>Arthropoda</taxon>
        <taxon>Chelicerata</taxon>
        <taxon>Arachnida</taxon>
        <taxon>Acari</taxon>
        <taxon>Parasitiformes</taxon>
        <taxon>Ixodida</taxon>
        <taxon>Ixodoidea</taxon>
        <taxon>Ixodidae</taxon>
        <taxon>Rhipicephalinae</taxon>
        <taxon>Rhipicephalus</taxon>
        <taxon>Rhipicephalus</taxon>
    </lineage>
</organism>
<proteinExistence type="predicted"/>
<evidence type="ECO:0000313" key="1">
    <source>
        <dbReference type="EMBL" id="MAA22707.1"/>
    </source>
</evidence>
<dbReference type="PANTHER" id="PTHR47027">
    <property type="entry name" value="REVERSE TRANSCRIPTASE DOMAIN-CONTAINING PROTEIN"/>
    <property type="match status" value="1"/>
</dbReference>